<evidence type="ECO:0000313" key="12">
    <source>
        <dbReference type="Proteomes" id="UP000694402"/>
    </source>
</evidence>
<name>A0A8C8FSD8_ONCTS</name>
<dbReference type="Pfam" id="PF00631">
    <property type="entry name" value="G-gamma"/>
    <property type="match status" value="1"/>
</dbReference>
<dbReference type="GO" id="GO:0043005">
    <property type="term" value="C:neuron projection"/>
    <property type="evidence" value="ECO:0007669"/>
    <property type="project" value="TreeGrafter"/>
</dbReference>
<proteinExistence type="predicted"/>
<keyword evidence="5" id="KW-0963">Cytoplasm</keyword>
<dbReference type="InterPro" id="IPR036305">
    <property type="entry name" value="RGS_sf"/>
</dbReference>
<feature type="domain" description="RGS" evidence="9">
    <location>
        <begin position="333"/>
        <end position="448"/>
    </location>
</feature>
<dbReference type="SUPFAM" id="SSF46785">
    <property type="entry name" value="Winged helix' DNA-binding domain"/>
    <property type="match status" value="1"/>
</dbReference>
<dbReference type="InterPro" id="IPR047017">
    <property type="entry name" value="RGS6/7/9/11_DHEX_sf"/>
</dbReference>
<dbReference type="InterPro" id="IPR015898">
    <property type="entry name" value="G-protein_gamma-like_dom"/>
</dbReference>
<reference evidence="11" key="1">
    <citation type="submission" date="2025-08" db="UniProtKB">
        <authorList>
            <consortium name="Ensembl"/>
        </authorList>
    </citation>
    <scope>IDENTIFICATION</scope>
</reference>
<dbReference type="CDD" id="cd00068">
    <property type="entry name" value="GGL"/>
    <property type="match status" value="1"/>
</dbReference>
<evidence type="ECO:0008006" key="13">
    <source>
        <dbReference type="Google" id="ProtNLM"/>
    </source>
</evidence>
<evidence type="ECO:0000256" key="6">
    <source>
        <dbReference type="ARBA" id="ARBA00022700"/>
    </source>
</evidence>
<evidence type="ECO:0000256" key="4">
    <source>
        <dbReference type="ARBA" id="ARBA00022475"/>
    </source>
</evidence>
<accession>A0A8C8FSD8</accession>
<dbReference type="Proteomes" id="UP000694402">
    <property type="component" value="Unassembled WGS sequence"/>
</dbReference>
<dbReference type="SUPFAM" id="SSF48670">
    <property type="entry name" value="Transducin (heterotrimeric G protein), gamma chain"/>
    <property type="match status" value="1"/>
</dbReference>
<dbReference type="InterPro" id="IPR036390">
    <property type="entry name" value="WH_DNA-bd_sf"/>
</dbReference>
<evidence type="ECO:0000256" key="7">
    <source>
        <dbReference type="ARBA" id="ARBA00023136"/>
    </source>
</evidence>
<dbReference type="PANTHER" id="PTHR45746">
    <property type="entry name" value="LP21163P"/>
    <property type="match status" value="1"/>
</dbReference>
<dbReference type="GO" id="GO:0005096">
    <property type="term" value="F:GTPase activator activity"/>
    <property type="evidence" value="ECO:0007669"/>
    <property type="project" value="TreeGrafter"/>
</dbReference>
<dbReference type="GO" id="GO:0009968">
    <property type="term" value="P:negative regulation of signal transduction"/>
    <property type="evidence" value="ECO:0007669"/>
    <property type="project" value="UniProtKB-KW"/>
</dbReference>
<dbReference type="InterPro" id="IPR044926">
    <property type="entry name" value="RGS_subdomain_2"/>
</dbReference>
<feature type="domain" description="DEP" evidence="10">
    <location>
        <begin position="37"/>
        <end position="112"/>
    </location>
</feature>
<dbReference type="Pfam" id="PF00610">
    <property type="entry name" value="DEP"/>
    <property type="match status" value="1"/>
</dbReference>
<sequence length="602" mass="69150">MAQTNSVGQGSNGVADESPNMIVYRKMEDVIARMQDEKNGIPIRTVKSFLSKIPSVFSGSDIVQWMIKNLNIDDQVEALHIGTLMAAHGYFFPISDHVLTLKDDGTFYRFQTPYFWPSNCWEPENTDYAVYLCKRTMQNKARLELADYEAESLARLQRAFARKWEFIFMQAEAQAKVDKKRDKIERKILDSQERAFWDVHRPVPGCVNTTEVDIKKSSRMKNPHKTRKSVYGPQNDVRTHSPTHTPAPEAKPATEEELQDQITYWGGQLDRHRLKMSKVAESLLAYTEQYVEYDPFITPTDPSNPWISDDTTVWELEASKEPGQQRVKRWAFGINEVLKDQVGREQFLKFLESEFSSENLRFWLAVQEVKKRPIREVPTRVQEIWQEFLASGAPSAINVDSKSYDKTTQNVKDPGRYAFEDAQDHIFKLMKSDSYSRFIRSSAYQELLQAKKKITTNGMMSATFPLFRGSRQGCSLSPLLFVLATEPLAIRTDPGLKGFQVGQIMHKVSLFLDNIILFLPDPTGSLSKLQKLLGTYSSMSGYKVNMDKSEILPLTRFDYSICEKTGPFRWSPQWFKYLGITVDNYLRNLYKLNYCLGSEGGG</sequence>
<evidence type="ECO:0000313" key="11">
    <source>
        <dbReference type="Ensembl" id="ENSOTSP00005038305.2"/>
    </source>
</evidence>
<dbReference type="Pfam" id="PF00615">
    <property type="entry name" value="RGS"/>
    <property type="match status" value="1"/>
</dbReference>
<dbReference type="PROSITE" id="PS50132">
    <property type="entry name" value="RGS"/>
    <property type="match status" value="1"/>
</dbReference>
<protein>
    <recommendedName>
        <fullName evidence="13">Regulator of G-protein signaling 7</fullName>
    </recommendedName>
</protein>
<dbReference type="Gene3D" id="1.10.167.10">
    <property type="entry name" value="Regulator of G-protein Signalling 4, domain 2"/>
    <property type="match status" value="1"/>
</dbReference>
<dbReference type="FunFam" id="4.10.260.10:FF:000002">
    <property type="entry name" value="Regulator of G-protein signaling 6"/>
    <property type="match status" value="1"/>
</dbReference>
<dbReference type="GeneTree" id="ENSGT00940000156661"/>
<evidence type="ECO:0000256" key="3">
    <source>
        <dbReference type="ARBA" id="ARBA00004514"/>
    </source>
</evidence>
<dbReference type="InterPro" id="IPR000591">
    <property type="entry name" value="DEP_dom"/>
</dbReference>
<evidence type="ECO:0000256" key="2">
    <source>
        <dbReference type="ARBA" id="ARBA00004236"/>
    </source>
</evidence>
<dbReference type="SMART" id="SM00049">
    <property type="entry name" value="DEP"/>
    <property type="match status" value="1"/>
</dbReference>
<evidence type="ECO:0000256" key="5">
    <source>
        <dbReference type="ARBA" id="ARBA00022490"/>
    </source>
</evidence>
<dbReference type="Ensembl" id="ENSOTST00005041669.2">
    <property type="protein sequence ID" value="ENSOTSP00005038305.2"/>
    <property type="gene ID" value="ENSOTSG00005015408.2"/>
</dbReference>
<dbReference type="FunFam" id="1.10.10.10:FF:000162">
    <property type="entry name" value="Regulator of G-protein signaling 6"/>
    <property type="match status" value="1"/>
</dbReference>
<dbReference type="PANTHER" id="PTHR45746:SF7">
    <property type="entry name" value="REGULATOR OF G-PROTEIN SIGNALING 7"/>
    <property type="match status" value="1"/>
</dbReference>
<feature type="region of interest" description="Disordered" evidence="8">
    <location>
        <begin position="213"/>
        <end position="257"/>
    </location>
</feature>
<evidence type="ECO:0000256" key="8">
    <source>
        <dbReference type="SAM" id="MobiDB-lite"/>
    </source>
</evidence>
<dbReference type="FunFam" id="1.10.167.10:FF:000002">
    <property type="entry name" value="Regulator of G-protein signaling 6 isoform 9"/>
    <property type="match status" value="1"/>
</dbReference>
<reference evidence="11" key="2">
    <citation type="submission" date="2025-09" db="UniProtKB">
        <authorList>
            <consortium name="Ensembl"/>
        </authorList>
    </citation>
    <scope>IDENTIFICATION</scope>
</reference>
<dbReference type="AlphaFoldDB" id="A0A8C8FSD8"/>
<dbReference type="Pfam" id="PF18148">
    <property type="entry name" value="RGS_DHEX"/>
    <property type="match status" value="1"/>
</dbReference>
<dbReference type="GO" id="GO:0005886">
    <property type="term" value="C:plasma membrane"/>
    <property type="evidence" value="ECO:0007669"/>
    <property type="project" value="UniProtKB-SubCell"/>
</dbReference>
<dbReference type="SMART" id="SM00224">
    <property type="entry name" value="GGL"/>
    <property type="match status" value="1"/>
</dbReference>
<feature type="compositionally biased region" description="Basic residues" evidence="8">
    <location>
        <begin position="217"/>
        <end position="228"/>
    </location>
</feature>
<dbReference type="GO" id="GO:0007186">
    <property type="term" value="P:G protein-coupled receptor signaling pathway"/>
    <property type="evidence" value="ECO:0007669"/>
    <property type="project" value="InterPro"/>
</dbReference>
<dbReference type="PRINTS" id="PR01301">
    <property type="entry name" value="RGSPROTEIN"/>
</dbReference>
<organism evidence="11 12">
    <name type="scientific">Oncorhynchus tshawytscha</name>
    <name type="common">Chinook salmon</name>
    <name type="synonym">Salmo tshawytscha</name>
    <dbReference type="NCBI Taxonomy" id="74940"/>
    <lineage>
        <taxon>Eukaryota</taxon>
        <taxon>Metazoa</taxon>
        <taxon>Chordata</taxon>
        <taxon>Craniata</taxon>
        <taxon>Vertebrata</taxon>
        <taxon>Euteleostomi</taxon>
        <taxon>Actinopterygii</taxon>
        <taxon>Neopterygii</taxon>
        <taxon>Teleostei</taxon>
        <taxon>Protacanthopterygii</taxon>
        <taxon>Salmoniformes</taxon>
        <taxon>Salmonidae</taxon>
        <taxon>Salmoninae</taxon>
        <taxon>Oncorhynchus</taxon>
    </lineage>
</organism>
<comment type="subcellular location">
    <subcellularLocation>
        <location evidence="2">Cell membrane</location>
    </subcellularLocation>
    <subcellularLocation>
        <location evidence="3">Cytoplasm</location>
        <location evidence="3">Cytosol</location>
    </subcellularLocation>
    <subcellularLocation>
        <location evidence="1">Membrane</location>
        <topology evidence="1">Peripheral membrane protein</topology>
    </subcellularLocation>
</comment>
<evidence type="ECO:0000256" key="1">
    <source>
        <dbReference type="ARBA" id="ARBA00004170"/>
    </source>
</evidence>
<dbReference type="SMART" id="SM00315">
    <property type="entry name" value="RGS"/>
    <property type="match status" value="1"/>
</dbReference>
<gene>
    <name evidence="11" type="primary">RGS7</name>
</gene>
<keyword evidence="12" id="KW-1185">Reference proteome</keyword>
<keyword evidence="4" id="KW-1003">Cell membrane</keyword>
<dbReference type="GO" id="GO:0008277">
    <property type="term" value="P:regulation of G protein-coupled receptor signaling pathway"/>
    <property type="evidence" value="ECO:0007669"/>
    <property type="project" value="InterPro"/>
</dbReference>
<dbReference type="InterPro" id="IPR040759">
    <property type="entry name" value="RGS_DHEX"/>
</dbReference>
<dbReference type="PROSITE" id="PS50186">
    <property type="entry name" value="DEP"/>
    <property type="match status" value="1"/>
</dbReference>
<keyword evidence="6" id="KW-0734">Signal transduction inhibitor</keyword>
<dbReference type="InterPro" id="IPR036388">
    <property type="entry name" value="WH-like_DNA-bd_sf"/>
</dbReference>
<dbReference type="InterPro" id="IPR036284">
    <property type="entry name" value="GGL_sf"/>
</dbReference>
<dbReference type="InterPro" id="IPR016137">
    <property type="entry name" value="RGS"/>
</dbReference>
<dbReference type="Gene3D" id="1.10.10.10">
    <property type="entry name" value="Winged helix-like DNA-binding domain superfamily/Winged helix DNA-binding domain"/>
    <property type="match status" value="1"/>
</dbReference>
<evidence type="ECO:0000259" key="9">
    <source>
        <dbReference type="PROSITE" id="PS50132"/>
    </source>
</evidence>
<dbReference type="FunFam" id="1.10.1240.60:FF:000001">
    <property type="entry name" value="Regulator of G-protein signaling 6"/>
    <property type="match status" value="1"/>
</dbReference>
<evidence type="ECO:0000259" key="10">
    <source>
        <dbReference type="PROSITE" id="PS50186"/>
    </source>
</evidence>
<feature type="compositionally biased region" description="Low complexity" evidence="8">
    <location>
        <begin position="242"/>
        <end position="251"/>
    </location>
</feature>
<dbReference type="InterPro" id="IPR047016">
    <property type="entry name" value="RGS6/7/9/11"/>
</dbReference>
<dbReference type="GO" id="GO:0035556">
    <property type="term" value="P:intracellular signal transduction"/>
    <property type="evidence" value="ECO:0007669"/>
    <property type="project" value="InterPro"/>
</dbReference>
<dbReference type="Gene3D" id="1.10.1240.60">
    <property type="match status" value="1"/>
</dbReference>
<dbReference type="SMART" id="SM01224">
    <property type="entry name" value="G_gamma"/>
    <property type="match status" value="1"/>
</dbReference>
<dbReference type="CDD" id="cd08738">
    <property type="entry name" value="RGS_RGS7"/>
    <property type="match status" value="1"/>
</dbReference>
<dbReference type="SUPFAM" id="SSF48097">
    <property type="entry name" value="Regulator of G-protein signaling, RGS"/>
    <property type="match status" value="1"/>
</dbReference>
<dbReference type="GO" id="GO:0005829">
    <property type="term" value="C:cytosol"/>
    <property type="evidence" value="ECO:0007669"/>
    <property type="project" value="UniProtKB-SubCell"/>
</dbReference>
<dbReference type="CDD" id="cd04450">
    <property type="entry name" value="DEP_RGS7-like"/>
    <property type="match status" value="1"/>
</dbReference>
<keyword evidence="7" id="KW-0472">Membrane</keyword>
<dbReference type="Gene3D" id="4.10.260.10">
    <property type="entry name" value="Transducin (heterotrimeric G protein), gamma chain"/>
    <property type="match status" value="1"/>
</dbReference>